<dbReference type="AlphaFoldDB" id="A0A8H5EVE6"/>
<proteinExistence type="predicted"/>
<protein>
    <submittedName>
        <fullName evidence="2">Uncharacterized protein</fullName>
    </submittedName>
</protein>
<sequence>MIMLKSICYCSQCQPGIERHTRTARAHLGQDKQRLDKSTDAYSKSQQRGEETETLANLVLFLKSCIKKTEDALTFTRAQGRGDVDSEDDNDVVDSPGEHIYPDIPDEDLAQIEPILNWNKTGGDLVKETDIDGGEDGELLPDIDVVGFESESESDEEMESGPSMGDSEGNGEEADEETAQHSSFFDRPPCVRSIEKDLLGDYVPPSEPPDTPFIQEPLSKPDILSLKHYVAWRKSNGTVRAYNEHRAVLKDATGEDILSLYMVRKLARRIARLEPQVVDMCPRSCIAYTGSYSALKKCPYVHQKTKQACNTPRYKMTRSGKLVPRAQFKVLPVAASIQALYANVESSKLLRYRDRSLKAVMGLLDRARDTASSLEECQQYSDFADSSIHRLQHEQMGLFSEPRDIAFALSTDGAQLTMKKQSNTWIMILILLNLPPELRSQSRHVIVCFATPGPNSPGDIESFMRPLFEEFARLAAGVWMWDSLDAAYFFHRSYAVMVLGDMLGSAKMNGMSGHSAVRGDRFTEVEGARSSTQSGAKAQYYPTSPPDNATYNPTRPPTYDLSNLPRRNQVEYWNTLTKIHEAGSKRALAVISRNTGVARIPLCVSSPTFLHPSYFPLDPFHLFYENCMPFIWDTWATGSKPGERVHVPSAKISALGELIGKAYKTLPPSFCGTIRDAALKRQSQYKAYEWMALLHWYILPIGLELEFDFLLLDNFSYFVHAVETAMTVQAHSQKSLAALQETINTFLQQYETLYVGSDPTKILRCRLCVFQLVHVPIHISWYGSIRNGSQATVEREIGHAEHQIHSKAHPFANLENILVEKETIRLLQLYIPDLSSSWAKEGTFASLGPHRDLKLIQSLRVNQADTPGLEIHFRAIRKLFEMQLGRDLVGKHGLRRYGKLQMKKHTLRSRVSEVHAGRKLDSYNLVRDYRWFEIRTEQTRNRPDIVKHQFAEALAFYSLSFTGHEKMVVVYKPLEEVNSPLRTVIRGKWPSAEDKLFAIEVSCISNLVGIWEADDKERSGNVYILRKHPGLEMLDPTQCGLSDRMEKEMDETDE</sequence>
<evidence type="ECO:0000313" key="2">
    <source>
        <dbReference type="EMBL" id="KAF5313722.1"/>
    </source>
</evidence>
<dbReference type="Pfam" id="PF02992">
    <property type="entry name" value="Transposase_21"/>
    <property type="match status" value="1"/>
</dbReference>
<feature type="region of interest" description="Disordered" evidence="1">
    <location>
        <begin position="149"/>
        <end position="183"/>
    </location>
</feature>
<dbReference type="OrthoDB" id="3359887at2759"/>
<dbReference type="EMBL" id="JAACJK010000223">
    <property type="protein sequence ID" value="KAF5313722.1"/>
    <property type="molecule type" value="Genomic_DNA"/>
</dbReference>
<dbReference type="Proteomes" id="UP000541558">
    <property type="component" value="Unassembled WGS sequence"/>
</dbReference>
<feature type="compositionally biased region" description="Acidic residues" evidence="1">
    <location>
        <begin position="150"/>
        <end position="159"/>
    </location>
</feature>
<evidence type="ECO:0000256" key="1">
    <source>
        <dbReference type="SAM" id="MobiDB-lite"/>
    </source>
</evidence>
<feature type="region of interest" description="Disordered" evidence="1">
    <location>
        <begin position="79"/>
        <end position="104"/>
    </location>
</feature>
<evidence type="ECO:0000313" key="3">
    <source>
        <dbReference type="Proteomes" id="UP000541558"/>
    </source>
</evidence>
<keyword evidence="3" id="KW-1185">Reference proteome</keyword>
<name>A0A8H5EVE6_9AGAR</name>
<gene>
    <name evidence="2" type="ORF">D9611_010074</name>
</gene>
<feature type="region of interest" description="Disordered" evidence="1">
    <location>
        <begin position="27"/>
        <end position="49"/>
    </location>
</feature>
<organism evidence="2 3">
    <name type="scientific">Ephemerocybe angulata</name>
    <dbReference type="NCBI Taxonomy" id="980116"/>
    <lineage>
        <taxon>Eukaryota</taxon>
        <taxon>Fungi</taxon>
        <taxon>Dikarya</taxon>
        <taxon>Basidiomycota</taxon>
        <taxon>Agaricomycotina</taxon>
        <taxon>Agaricomycetes</taxon>
        <taxon>Agaricomycetidae</taxon>
        <taxon>Agaricales</taxon>
        <taxon>Agaricineae</taxon>
        <taxon>Psathyrellaceae</taxon>
        <taxon>Ephemerocybe</taxon>
    </lineage>
</organism>
<dbReference type="InterPro" id="IPR004242">
    <property type="entry name" value="Transposase_21"/>
</dbReference>
<feature type="region of interest" description="Disordered" evidence="1">
    <location>
        <begin position="524"/>
        <end position="563"/>
    </location>
</feature>
<reference evidence="2 3" key="1">
    <citation type="journal article" date="2020" name="ISME J.">
        <title>Uncovering the hidden diversity of litter-decomposition mechanisms in mushroom-forming fungi.</title>
        <authorList>
            <person name="Floudas D."/>
            <person name="Bentzer J."/>
            <person name="Ahren D."/>
            <person name="Johansson T."/>
            <person name="Persson P."/>
            <person name="Tunlid A."/>
        </authorList>
    </citation>
    <scope>NUCLEOTIDE SEQUENCE [LARGE SCALE GENOMIC DNA]</scope>
    <source>
        <strain evidence="2 3">CBS 175.51</strain>
    </source>
</reference>
<feature type="compositionally biased region" description="Basic and acidic residues" evidence="1">
    <location>
        <begin position="28"/>
        <end position="39"/>
    </location>
</feature>
<comment type="caution">
    <text evidence="2">The sequence shown here is derived from an EMBL/GenBank/DDBJ whole genome shotgun (WGS) entry which is preliminary data.</text>
</comment>
<accession>A0A8H5EVE6</accession>